<evidence type="ECO:0000259" key="1">
    <source>
        <dbReference type="Pfam" id="PF01850"/>
    </source>
</evidence>
<dbReference type="InterPro" id="IPR002716">
    <property type="entry name" value="PIN_dom"/>
</dbReference>
<evidence type="ECO:0000313" key="2">
    <source>
        <dbReference type="EMBL" id="BAZ86867.1"/>
    </source>
</evidence>
<dbReference type="CDD" id="cd18692">
    <property type="entry name" value="PIN_VapC-like"/>
    <property type="match status" value="1"/>
</dbReference>
<accession>A0A1Z4V5U6</accession>
<keyword evidence="3" id="KW-1185">Reference proteome</keyword>
<evidence type="ECO:0000313" key="3">
    <source>
        <dbReference type="Proteomes" id="UP000218702"/>
    </source>
</evidence>
<gene>
    <name evidence="2" type="ORF">NIES806_30840</name>
</gene>
<dbReference type="Proteomes" id="UP000218702">
    <property type="component" value="Chromosome"/>
</dbReference>
<dbReference type="Gene3D" id="3.40.50.1010">
    <property type="entry name" value="5'-nuclease"/>
    <property type="match status" value="1"/>
</dbReference>
<feature type="domain" description="PIN" evidence="1">
    <location>
        <begin position="4"/>
        <end position="116"/>
    </location>
</feature>
<reference evidence="2 3" key="1">
    <citation type="submission" date="2017-06" db="EMBL/GenBank/DDBJ databases">
        <title>Genome sequencing of cyanobaciteial culture collection at National Institute for Environmental Studies (NIES).</title>
        <authorList>
            <person name="Hirose Y."/>
            <person name="Shimura Y."/>
            <person name="Fujisawa T."/>
            <person name="Nakamura Y."/>
            <person name="Kawachi M."/>
        </authorList>
    </citation>
    <scope>NUCLEOTIDE SEQUENCE [LARGE SCALE GENOMIC DNA]</scope>
    <source>
        <strain evidence="2 3">NIES-806</strain>
    </source>
</reference>
<dbReference type="RefSeq" id="WP_096668589.1">
    <property type="nucleotide sequence ID" value="NZ_AP018316.1"/>
</dbReference>
<name>A0A1Z4V5U6_9CYAN</name>
<dbReference type="EMBL" id="AP018316">
    <property type="protein sequence ID" value="BAZ86867.1"/>
    <property type="molecule type" value="Genomic_DNA"/>
</dbReference>
<dbReference type="InterPro" id="IPR029060">
    <property type="entry name" value="PIN-like_dom_sf"/>
</dbReference>
<dbReference type="KEGG" id="dcm:NIES806_30840"/>
<dbReference type="OrthoDB" id="13900at2"/>
<protein>
    <recommendedName>
        <fullName evidence="1">PIN domain-containing protein</fullName>
    </recommendedName>
</protein>
<dbReference type="Pfam" id="PF01850">
    <property type="entry name" value="PIN"/>
    <property type="match status" value="1"/>
</dbReference>
<dbReference type="SUPFAM" id="SSF88723">
    <property type="entry name" value="PIN domain-like"/>
    <property type="match status" value="1"/>
</dbReference>
<organism evidence="2 3">
    <name type="scientific">Dolichospermum compactum NIES-806</name>
    <dbReference type="NCBI Taxonomy" id="1973481"/>
    <lineage>
        <taxon>Bacteria</taxon>
        <taxon>Bacillati</taxon>
        <taxon>Cyanobacteriota</taxon>
        <taxon>Cyanophyceae</taxon>
        <taxon>Nostocales</taxon>
        <taxon>Aphanizomenonaceae</taxon>
        <taxon>Dolichospermum</taxon>
        <taxon>Dolichospermum compactum</taxon>
    </lineage>
</organism>
<sequence>MTTFLDSNIWIYALNQSQDIRKHQIANHLAIQTGLYLSTQVINEVCVNLIKKGKFPENQIQNLIQGFYQIHHIVELDLNILLKASALRTKYLFSFWDSLIIASALSVNVNQLYSEDMQHGFTVEGLQIINPFL</sequence>
<proteinExistence type="predicted"/>
<dbReference type="AlphaFoldDB" id="A0A1Z4V5U6"/>